<keyword evidence="5" id="KW-1185">Reference proteome</keyword>
<dbReference type="AlphaFoldDB" id="A0A3G6RLE1"/>
<evidence type="ECO:0000313" key="3">
    <source>
        <dbReference type="EMBL" id="PNW14434.1"/>
    </source>
</evidence>
<dbReference type="RefSeq" id="WP_103289687.1">
    <property type="nucleotide sequence ID" value="NZ_CP033924.1"/>
</dbReference>
<accession>A0A3G6RLE1</accession>
<dbReference type="PANTHER" id="PTHR34406:SF1">
    <property type="entry name" value="PROTEIN YCEI"/>
    <property type="match status" value="1"/>
</dbReference>
<dbReference type="Proteomes" id="UP000236262">
    <property type="component" value="Unassembled WGS sequence"/>
</dbReference>
<evidence type="ECO:0000313" key="2">
    <source>
        <dbReference type="EMBL" id="AZA84315.1"/>
    </source>
</evidence>
<sequence>METTTATLTKWIIDPMHSQIGFKVKHLMFTNVRGIFDEYDANIHTVGNDFTTVRINVRINTASINTSDERRDEHLRSADFFDVENFSEMTFTSTSYEKTKKNGNYSLFGDLTIKGITKRIRLEMESGGIIKDPWGNEKAVFNITGRISRRDWGLNWNAALEAGGVLVSEDVWINCEVQLTRDTETK</sequence>
<dbReference type="SMART" id="SM00867">
    <property type="entry name" value="YceI"/>
    <property type="match status" value="1"/>
</dbReference>
<reference evidence="2 5" key="2">
    <citation type="submission" date="2018-11" db="EMBL/GenBank/DDBJ databases">
        <title>Proposal to divide the Flavobacteriaceae and reorganize its genera based on Amino Acid Identity values calculated from whole genome sequences.</title>
        <authorList>
            <person name="Nicholson A.C."/>
            <person name="Gulvik C.A."/>
            <person name="Whitney A.M."/>
            <person name="Humrighouse B.W."/>
            <person name="Bell M."/>
            <person name="Holmes B."/>
            <person name="Steigerwalt A.G."/>
            <person name="Villarma A."/>
            <person name="Sheth M."/>
            <person name="Batra D."/>
            <person name="Pryor J."/>
            <person name="Bernardet J.-F."/>
            <person name="Hugo C."/>
            <person name="Kampfer P."/>
            <person name="Newman J."/>
            <person name="McQuiston J.R."/>
        </authorList>
    </citation>
    <scope>NUCLEOTIDE SEQUENCE [LARGE SCALE GENOMIC DNA]</scope>
    <source>
        <strain evidence="2 5">KC_1864</strain>
    </source>
</reference>
<dbReference type="KEGG" id="clac:EG342_21570"/>
<feature type="domain" description="Lipid/polyisoprenoid-binding YceI-like" evidence="1">
    <location>
        <begin position="10"/>
        <end position="180"/>
    </location>
</feature>
<dbReference type="SUPFAM" id="SSF101874">
    <property type="entry name" value="YceI-like"/>
    <property type="match status" value="1"/>
</dbReference>
<dbReference type="PANTHER" id="PTHR34406">
    <property type="entry name" value="PROTEIN YCEI"/>
    <property type="match status" value="1"/>
</dbReference>
<organism evidence="3 4">
    <name type="scientific">Chryseobacterium lactis</name>
    <dbReference type="NCBI Taxonomy" id="1241981"/>
    <lineage>
        <taxon>Bacteria</taxon>
        <taxon>Pseudomonadati</taxon>
        <taxon>Bacteroidota</taxon>
        <taxon>Flavobacteriia</taxon>
        <taxon>Flavobacteriales</taxon>
        <taxon>Weeksellaceae</taxon>
        <taxon>Chryseobacterium group</taxon>
        <taxon>Chryseobacterium</taxon>
    </lineage>
</organism>
<dbReference type="InterPro" id="IPR036761">
    <property type="entry name" value="TTHA0802/YceI-like_sf"/>
</dbReference>
<proteinExistence type="predicted"/>
<evidence type="ECO:0000313" key="4">
    <source>
        <dbReference type="Proteomes" id="UP000236262"/>
    </source>
</evidence>
<dbReference type="Pfam" id="PF04264">
    <property type="entry name" value="YceI"/>
    <property type="match status" value="1"/>
</dbReference>
<dbReference type="Proteomes" id="UP000279972">
    <property type="component" value="Chromosome"/>
</dbReference>
<protein>
    <submittedName>
        <fullName evidence="2">Polyisoprenoid-binding protein</fullName>
    </submittedName>
</protein>
<dbReference type="EMBL" id="PPEH01000002">
    <property type="protein sequence ID" value="PNW14434.1"/>
    <property type="molecule type" value="Genomic_DNA"/>
</dbReference>
<evidence type="ECO:0000259" key="1">
    <source>
        <dbReference type="SMART" id="SM00867"/>
    </source>
</evidence>
<dbReference type="OrthoDB" id="9811006at2"/>
<evidence type="ECO:0000313" key="5">
    <source>
        <dbReference type="Proteomes" id="UP000279972"/>
    </source>
</evidence>
<dbReference type="EMBL" id="CP033924">
    <property type="protein sequence ID" value="AZA84315.1"/>
    <property type="molecule type" value="Genomic_DNA"/>
</dbReference>
<name>A0A3G6RLE1_CHRLC</name>
<gene>
    <name evidence="3" type="ORF">C1637_05600</name>
    <name evidence="2" type="ORF">EG342_21570</name>
</gene>
<dbReference type="InterPro" id="IPR007372">
    <property type="entry name" value="Lipid/polyisoprenoid-bd_YceI"/>
</dbReference>
<dbReference type="Gene3D" id="2.40.128.110">
    <property type="entry name" value="Lipid/polyisoprenoid-binding, YceI-like"/>
    <property type="match status" value="1"/>
</dbReference>
<reference evidence="3 4" key="1">
    <citation type="submission" date="2018-01" db="EMBL/GenBank/DDBJ databases">
        <title>Draft genome sequences of Chryseobacterium lactis NCTC11390, Chryseobacterium oncorhynchi 701B-08, and Chryseobacterium viscerum 687B-08.</title>
        <authorList>
            <person name="Jeong J.-J."/>
            <person name="Lee Y.J."/>
            <person name="Park B."/>
            <person name="Choi I.-G."/>
            <person name="Kim K.D."/>
        </authorList>
    </citation>
    <scope>NUCLEOTIDE SEQUENCE [LARGE SCALE GENOMIC DNA]</scope>
    <source>
        <strain evidence="3 4">NCTC11390</strain>
    </source>
</reference>